<dbReference type="InterPro" id="IPR037069">
    <property type="entry name" value="AcylCoA_DH/ox_N_sf"/>
</dbReference>
<dbReference type="Proteomes" id="UP001156882">
    <property type="component" value="Unassembled WGS sequence"/>
</dbReference>
<dbReference type="EMBL" id="BSPC01000011">
    <property type="protein sequence ID" value="GLS18353.1"/>
    <property type="molecule type" value="Genomic_DNA"/>
</dbReference>
<dbReference type="InterPro" id="IPR013786">
    <property type="entry name" value="AcylCoA_DH/ox_N"/>
</dbReference>
<evidence type="ECO:0000259" key="7">
    <source>
        <dbReference type="Pfam" id="PF02771"/>
    </source>
</evidence>
<gene>
    <name evidence="8" type="primary">fadE16</name>
    <name evidence="8" type="ORF">GCM10007874_13700</name>
</gene>
<evidence type="ECO:0000259" key="6">
    <source>
        <dbReference type="Pfam" id="PF00441"/>
    </source>
</evidence>
<dbReference type="InterPro" id="IPR036250">
    <property type="entry name" value="AcylCo_DH-like_C"/>
</dbReference>
<keyword evidence="9" id="KW-1185">Reference proteome</keyword>
<name>A0ABQ6CFA1_9HYPH</name>
<comment type="caution">
    <text evidence="8">The sequence shown here is derived from an EMBL/GenBank/DDBJ whole genome shotgun (WGS) entry which is preliminary data.</text>
</comment>
<keyword evidence="5" id="KW-0175">Coiled coil</keyword>
<evidence type="ECO:0000256" key="1">
    <source>
        <dbReference type="ARBA" id="ARBA00001974"/>
    </source>
</evidence>
<evidence type="ECO:0000256" key="3">
    <source>
        <dbReference type="ARBA" id="ARBA00022630"/>
    </source>
</evidence>
<evidence type="ECO:0000313" key="9">
    <source>
        <dbReference type="Proteomes" id="UP001156882"/>
    </source>
</evidence>
<dbReference type="PANTHER" id="PTHR43884">
    <property type="entry name" value="ACYL-COA DEHYDROGENASE"/>
    <property type="match status" value="1"/>
</dbReference>
<dbReference type="Gene3D" id="2.40.110.10">
    <property type="entry name" value="Butyryl-CoA Dehydrogenase, subunit A, domain 2"/>
    <property type="match status" value="1"/>
</dbReference>
<keyword evidence="3" id="KW-0285">Flavoprotein</keyword>
<evidence type="ECO:0000256" key="2">
    <source>
        <dbReference type="ARBA" id="ARBA00009347"/>
    </source>
</evidence>
<feature type="domain" description="Acyl-CoA dehydrogenase/oxidase C-terminal" evidence="6">
    <location>
        <begin position="270"/>
        <end position="419"/>
    </location>
</feature>
<dbReference type="InterPro" id="IPR046373">
    <property type="entry name" value="Acyl-CoA_Oxase/DH_mid-dom_sf"/>
</dbReference>
<dbReference type="Gene3D" id="1.20.140.10">
    <property type="entry name" value="Butyryl-CoA Dehydrogenase, subunit A, domain 3"/>
    <property type="match status" value="1"/>
</dbReference>
<dbReference type="RefSeq" id="WP_284311168.1">
    <property type="nucleotide sequence ID" value="NZ_BSPC01000011.1"/>
</dbReference>
<feature type="coiled-coil region" evidence="5">
    <location>
        <begin position="435"/>
        <end position="462"/>
    </location>
</feature>
<proteinExistence type="inferred from homology"/>
<keyword evidence="4" id="KW-0274">FAD</keyword>
<evidence type="ECO:0000256" key="5">
    <source>
        <dbReference type="SAM" id="Coils"/>
    </source>
</evidence>
<dbReference type="SUPFAM" id="SSF56645">
    <property type="entry name" value="Acyl-CoA dehydrogenase NM domain-like"/>
    <property type="match status" value="1"/>
</dbReference>
<dbReference type="Pfam" id="PF00441">
    <property type="entry name" value="Acyl-CoA_dh_1"/>
    <property type="match status" value="1"/>
</dbReference>
<protein>
    <submittedName>
        <fullName evidence="8">Acyl-CoA dehydrogenase</fullName>
    </submittedName>
</protein>
<dbReference type="Gene3D" id="1.10.540.10">
    <property type="entry name" value="Acyl-CoA dehydrogenase/oxidase, N-terminal domain"/>
    <property type="match status" value="1"/>
</dbReference>
<dbReference type="SUPFAM" id="SSF47203">
    <property type="entry name" value="Acyl-CoA dehydrogenase C-terminal domain-like"/>
    <property type="match status" value="1"/>
</dbReference>
<dbReference type="InterPro" id="IPR009100">
    <property type="entry name" value="AcylCoA_DH/oxidase_NM_dom_sf"/>
</dbReference>
<comment type="similarity">
    <text evidence="2">Belongs to the acyl-CoA dehydrogenase family.</text>
</comment>
<accession>A0ABQ6CFA1</accession>
<dbReference type="Pfam" id="PF02771">
    <property type="entry name" value="Acyl-CoA_dh_N"/>
    <property type="match status" value="1"/>
</dbReference>
<evidence type="ECO:0000256" key="4">
    <source>
        <dbReference type="ARBA" id="ARBA00022827"/>
    </source>
</evidence>
<dbReference type="PANTHER" id="PTHR43884:SF12">
    <property type="entry name" value="ISOVALERYL-COA DEHYDROGENASE, MITOCHONDRIAL-RELATED"/>
    <property type="match status" value="1"/>
</dbReference>
<reference evidence="9" key="1">
    <citation type="journal article" date="2019" name="Int. J. Syst. Evol. Microbiol.">
        <title>The Global Catalogue of Microorganisms (GCM) 10K type strain sequencing project: providing services to taxonomists for standard genome sequencing and annotation.</title>
        <authorList>
            <consortium name="The Broad Institute Genomics Platform"/>
            <consortium name="The Broad Institute Genome Sequencing Center for Infectious Disease"/>
            <person name="Wu L."/>
            <person name="Ma J."/>
        </authorList>
    </citation>
    <scope>NUCLEOTIDE SEQUENCE [LARGE SCALE GENOMIC DNA]</scope>
    <source>
        <strain evidence="9">NBRC 101365</strain>
    </source>
</reference>
<evidence type="ECO:0000313" key="8">
    <source>
        <dbReference type="EMBL" id="GLS18353.1"/>
    </source>
</evidence>
<dbReference type="InterPro" id="IPR009075">
    <property type="entry name" value="AcylCo_DH/oxidase_C"/>
</dbReference>
<organism evidence="8 9">
    <name type="scientific">Labrys miyagiensis</name>
    <dbReference type="NCBI Taxonomy" id="346912"/>
    <lineage>
        <taxon>Bacteria</taxon>
        <taxon>Pseudomonadati</taxon>
        <taxon>Pseudomonadota</taxon>
        <taxon>Alphaproteobacteria</taxon>
        <taxon>Hyphomicrobiales</taxon>
        <taxon>Xanthobacteraceae</taxon>
        <taxon>Labrys</taxon>
    </lineage>
</organism>
<comment type="cofactor">
    <cofactor evidence="1">
        <name>FAD</name>
        <dbReference type="ChEBI" id="CHEBI:57692"/>
    </cofactor>
</comment>
<feature type="domain" description="Acyl-CoA dehydrogenase/oxidase N-terminal" evidence="7">
    <location>
        <begin position="26"/>
        <end position="132"/>
    </location>
</feature>
<sequence>MAAGKMWGGEPFWGLGFEWDPQWVLTERQKALQATLIELCHTELRVNAIESDRNRVYPRKNFQALAKHGFLGLIVPRELGGLGENHVCAAMVVETIARYGCASTAMCYTMHTGAVAAALLRHHDNAALKDILKRLDKDCLIGTLSYSDPETGSHFWYPISSGAEETKEGWHVKKKASWTTSGGFADWYIVQTTSPNFNGNYADLSCFLILGDEASYDPASWNGLGLRGNQSGPLEINKVVPKNRLVGPVGDGARSNDEVVDPFFLLCSSACWNGIAMGMIDIAKAHTTKKTHKDVGMRVADYPTIQDYVGEAIIDTNVVRSMDFTIARALDDATGNNDWSLHKDDVTYLPRAGLLHWLWQLKFAAAKNVAHVSDKMLHACGGTGYKPELQIERYLRDAKAGWVMGPTNEVLRQFVGKASLLGFESLDYWNTAINERVLSNEIKKMDAEAKRALAERILAEANPPAARKTA</sequence>